<dbReference type="Gene3D" id="3.40.630.30">
    <property type="match status" value="1"/>
</dbReference>
<protein>
    <submittedName>
        <fullName evidence="4">Phosphinothricin N-acetyltransferase</fullName>
        <ecNumber evidence="4">2.3.1.183</ecNumber>
    </submittedName>
</protein>
<organism evidence="4 5">
    <name type="scientific">Micropruina glycogenica</name>
    <dbReference type="NCBI Taxonomy" id="75385"/>
    <lineage>
        <taxon>Bacteria</taxon>
        <taxon>Bacillati</taxon>
        <taxon>Actinomycetota</taxon>
        <taxon>Actinomycetes</taxon>
        <taxon>Propionibacteriales</taxon>
        <taxon>Nocardioidaceae</taxon>
        <taxon>Micropruina</taxon>
    </lineage>
</organism>
<dbReference type="AlphaFoldDB" id="A0A2N9JE12"/>
<name>A0A2N9JE12_9ACTN</name>
<dbReference type="InterPro" id="IPR016181">
    <property type="entry name" value="Acyl_CoA_acyltransferase"/>
</dbReference>
<dbReference type="GO" id="GO:0102971">
    <property type="term" value="F:phosphinothricin N-acetyltransferase activity"/>
    <property type="evidence" value="ECO:0007669"/>
    <property type="project" value="UniProtKB-EC"/>
</dbReference>
<evidence type="ECO:0000259" key="3">
    <source>
        <dbReference type="PROSITE" id="PS51186"/>
    </source>
</evidence>
<dbReference type="EMBL" id="LT985188">
    <property type="protein sequence ID" value="SPD86357.1"/>
    <property type="molecule type" value="Genomic_DNA"/>
</dbReference>
<dbReference type="OrthoDB" id="3173333at2"/>
<keyword evidence="5" id="KW-1185">Reference proteome</keyword>
<dbReference type="Pfam" id="PF13420">
    <property type="entry name" value="Acetyltransf_4"/>
    <property type="match status" value="1"/>
</dbReference>
<dbReference type="PANTHER" id="PTHR43072:SF23">
    <property type="entry name" value="UPF0039 PROTEIN C11D3.02C"/>
    <property type="match status" value="1"/>
</dbReference>
<dbReference type="CDD" id="cd04301">
    <property type="entry name" value="NAT_SF"/>
    <property type="match status" value="1"/>
</dbReference>
<gene>
    <name evidence="4" type="primary">pat</name>
    <name evidence="4" type="ORF">MPLG2_1321</name>
</gene>
<proteinExistence type="predicted"/>
<dbReference type="KEGG" id="mgg:MPLG2_1321"/>
<dbReference type="SUPFAM" id="SSF55729">
    <property type="entry name" value="Acyl-CoA N-acyltransferases (Nat)"/>
    <property type="match status" value="1"/>
</dbReference>
<accession>A0A2N9JE12</accession>
<dbReference type="PROSITE" id="PS51186">
    <property type="entry name" value="GNAT"/>
    <property type="match status" value="1"/>
</dbReference>
<evidence type="ECO:0000313" key="5">
    <source>
        <dbReference type="Proteomes" id="UP000238164"/>
    </source>
</evidence>
<dbReference type="InterPro" id="IPR000182">
    <property type="entry name" value="GNAT_dom"/>
</dbReference>
<dbReference type="Proteomes" id="UP000238164">
    <property type="component" value="Chromosome 1"/>
</dbReference>
<keyword evidence="1 4" id="KW-0808">Transferase</keyword>
<evidence type="ECO:0000313" key="4">
    <source>
        <dbReference type="EMBL" id="SPD86357.1"/>
    </source>
</evidence>
<evidence type="ECO:0000256" key="1">
    <source>
        <dbReference type="ARBA" id="ARBA00022679"/>
    </source>
</evidence>
<keyword evidence="2 4" id="KW-0012">Acyltransferase</keyword>
<dbReference type="EC" id="2.3.1.183" evidence="4"/>
<reference evidence="4 5" key="1">
    <citation type="submission" date="2018-02" db="EMBL/GenBank/DDBJ databases">
        <authorList>
            <person name="Cohen D.B."/>
            <person name="Kent A.D."/>
        </authorList>
    </citation>
    <scope>NUCLEOTIDE SEQUENCE [LARGE SCALE GENOMIC DNA]</scope>
    <source>
        <strain evidence="4">1</strain>
    </source>
</reference>
<dbReference type="PANTHER" id="PTHR43072">
    <property type="entry name" value="N-ACETYLTRANSFERASE"/>
    <property type="match status" value="1"/>
</dbReference>
<dbReference type="RefSeq" id="WP_105185372.1">
    <property type="nucleotide sequence ID" value="NZ_BAAAGO010000018.1"/>
</dbReference>
<evidence type="ECO:0000256" key="2">
    <source>
        <dbReference type="ARBA" id="ARBA00023315"/>
    </source>
</evidence>
<feature type="domain" description="N-acetyltransferase" evidence="3">
    <location>
        <begin position="1"/>
        <end position="153"/>
    </location>
</feature>
<sequence length="162" mass="17694">MLIRAAQPSDLAAVAAIYAHEVEQGTATFDTTPPDQSSWEHKASDTTPGHHLLVAVQDDRVLGFAYSVTYRPRGAYAQTKETSIYLAEGAQGRGVGSTLYAALLDRLRDDDVYTVIAVIASPNPASAALHRSLGFEQAGVLRRVGYKFGRRIDTEFWQLLLD</sequence>